<protein>
    <recommendedName>
        <fullName evidence="4">Secreted protein</fullName>
    </recommendedName>
</protein>
<evidence type="ECO:0000313" key="2">
    <source>
        <dbReference type="EMBL" id="CAH2402853.1"/>
    </source>
</evidence>
<dbReference type="Proteomes" id="UP001153050">
    <property type="component" value="Unassembled WGS sequence"/>
</dbReference>
<dbReference type="EMBL" id="CAKXZT010000131">
    <property type="protein sequence ID" value="CAH2402853.1"/>
    <property type="molecule type" value="Genomic_DNA"/>
</dbReference>
<feature type="compositionally biased region" description="Polar residues" evidence="1">
    <location>
        <begin position="98"/>
        <end position="116"/>
    </location>
</feature>
<evidence type="ECO:0000256" key="1">
    <source>
        <dbReference type="SAM" id="MobiDB-lite"/>
    </source>
</evidence>
<feature type="compositionally biased region" description="Basic residues" evidence="1">
    <location>
        <begin position="73"/>
        <end position="82"/>
    </location>
</feature>
<keyword evidence="3" id="KW-1185">Reference proteome</keyword>
<reference evidence="2 3" key="1">
    <citation type="submission" date="2022-03" db="EMBL/GenBank/DDBJ databases">
        <authorList>
            <person name="Brunel B."/>
        </authorList>
    </citation>
    <scope>NUCLEOTIDE SEQUENCE [LARGE SCALE GENOMIC DNA]</scope>
    <source>
        <strain evidence="2">STM5069sample</strain>
    </source>
</reference>
<feature type="region of interest" description="Disordered" evidence="1">
    <location>
        <begin position="46"/>
        <end position="116"/>
    </location>
</feature>
<accession>A0ABM9E2S4</accession>
<proteinExistence type="predicted"/>
<name>A0ABM9E2S4_9HYPH</name>
<comment type="caution">
    <text evidence="2">The sequence shown here is derived from an EMBL/GenBank/DDBJ whole genome shotgun (WGS) entry which is preliminary data.</text>
</comment>
<gene>
    <name evidence="2" type="ORF">MES5069_360034</name>
</gene>
<organism evidence="2 3">
    <name type="scientific">Mesorhizobium escarrei</name>
    <dbReference type="NCBI Taxonomy" id="666018"/>
    <lineage>
        <taxon>Bacteria</taxon>
        <taxon>Pseudomonadati</taxon>
        <taxon>Pseudomonadota</taxon>
        <taxon>Alphaproteobacteria</taxon>
        <taxon>Hyphomicrobiales</taxon>
        <taxon>Phyllobacteriaceae</taxon>
        <taxon>Mesorhizobium</taxon>
    </lineage>
</organism>
<evidence type="ECO:0008006" key="4">
    <source>
        <dbReference type="Google" id="ProtNLM"/>
    </source>
</evidence>
<evidence type="ECO:0000313" key="3">
    <source>
        <dbReference type="Proteomes" id="UP001153050"/>
    </source>
</evidence>
<sequence length="116" mass="13221">MKGFMRRALSSCFMHVTAARPRVRPWIRRKGMLLLRPWVRPKGMLLRDMHQESEPSGAPAELPPKERTPVAKRSGRNRRSQPHQRQPMVPLAGIEPATSGSTIRRSNHLSYNGTFA</sequence>